<gene>
    <name evidence="1" type="ordered locus">Dole_3084</name>
</gene>
<accession>A8ZZL5</accession>
<dbReference type="KEGG" id="dol:Dole_3084"/>
<protein>
    <submittedName>
        <fullName evidence="1">Uncharacterized protein</fullName>
    </submittedName>
</protein>
<dbReference type="STRING" id="96561.Dole_3084"/>
<dbReference type="AlphaFoldDB" id="A8ZZL5"/>
<evidence type="ECO:0000313" key="2">
    <source>
        <dbReference type="Proteomes" id="UP000008561"/>
    </source>
</evidence>
<organism evidence="1 2">
    <name type="scientific">Desulfosudis oleivorans (strain DSM 6200 / JCM 39069 / Hxd3)</name>
    <name type="common">Desulfococcus oleovorans</name>
    <dbReference type="NCBI Taxonomy" id="96561"/>
    <lineage>
        <taxon>Bacteria</taxon>
        <taxon>Pseudomonadati</taxon>
        <taxon>Thermodesulfobacteriota</taxon>
        <taxon>Desulfobacteria</taxon>
        <taxon>Desulfobacterales</taxon>
        <taxon>Desulfosudaceae</taxon>
        <taxon>Desulfosudis</taxon>
    </lineage>
</organism>
<dbReference type="Proteomes" id="UP000008561">
    <property type="component" value="Chromosome"/>
</dbReference>
<evidence type="ECO:0000313" key="1">
    <source>
        <dbReference type="EMBL" id="ABW68887.1"/>
    </source>
</evidence>
<proteinExistence type="predicted"/>
<name>A8ZZL5_DESOH</name>
<dbReference type="EMBL" id="CP000859">
    <property type="protein sequence ID" value="ABW68887.1"/>
    <property type="molecule type" value="Genomic_DNA"/>
</dbReference>
<dbReference type="HOGENOM" id="CLU_936047_0_0_7"/>
<dbReference type="RefSeq" id="WP_012176498.1">
    <property type="nucleotide sequence ID" value="NC_009943.1"/>
</dbReference>
<keyword evidence="2" id="KW-1185">Reference proteome</keyword>
<sequence>MVLLLAAAPLAAGPAKFSAEQAADPALFVKKNLSIDAKKMKKLGVKKLVILECYGEYVTSKEVTDSVASQRSAMHTAASQGRMFYNVKTQVDTLELDKDYYTNTSNRVYQAIKEVLEANGIEVISKEAVQQNEAYKAFNLEEEKAGRGVSSGVYKPTVVEKSQKISTTGLGLFPGPVQMIKVVMNLGEITHSLGADGFLQVNFKVDKDKTSKPVLEAFNVLLSADLRAQEVGFKGNKSMRYDCYTQWHPVVKLKNPLIATDEVLDGKKGPFNIEKYDAALMEMLYAVTDGIKAEILK</sequence>
<reference evidence="1 2" key="1">
    <citation type="submission" date="2007-10" db="EMBL/GenBank/DDBJ databases">
        <title>Complete sequence of Desulfococcus oleovorans Hxd3.</title>
        <authorList>
            <consortium name="US DOE Joint Genome Institute"/>
            <person name="Copeland A."/>
            <person name="Lucas S."/>
            <person name="Lapidus A."/>
            <person name="Barry K."/>
            <person name="Glavina del Rio T."/>
            <person name="Dalin E."/>
            <person name="Tice H."/>
            <person name="Pitluck S."/>
            <person name="Kiss H."/>
            <person name="Brettin T."/>
            <person name="Bruce D."/>
            <person name="Detter J.C."/>
            <person name="Han C."/>
            <person name="Schmutz J."/>
            <person name="Larimer F."/>
            <person name="Land M."/>
            <person name="Hauser L."/>
            <person name="Kyrpides N."/>
            <person name="Kim E."/>
            <person name="Wawrik B."/>
            <person name="Richardson P."/>
        </authorList>
    </citation>
    <scope>NUCLEOTIDE SEQUENCE [LARGE SCALE GENOMIC DNA]</scope>
    <source>
        <strain evidence="2">DSM 6200 / JCM 39069 / Hxd3</strain>
    </source>
</reference>